<feature type="compositionally biased region" description="Polar residues" evidence="1">
    <location>
        <begin position="280"/>
        <end position="289"/>
    </location>
</feature>
<gene>
    <name evidence="2" type="ORF">LX32DRAFT_702607</name>
</gene>
<feature type="compositionally biased region" description="Basic and acidic residues" evidence="1">
    <location>
        <begin position="160"/>
        <end position="170"/>
    </location>
</feature>
<proteinExistence type="predicted"/>
<feature type="region of interest" description="Disordered" evidence="1">
    <location>
        <begin position="256"/>
        <end position="309"/>
    </location>
</feature>
<sequence>MSPPPPPSKYNVTSYIVIAESSSIEPLVAKHRNDMAEAAAATAKKKVVDRELRARQAYRFVEKLKADDPESAKLAILKTADPDFAYLKHIGWDAANKDETDHAGEYPWPESWNQHKEGQFVVWCKTAFKNWRQEWVDNDKTPGQQHASVPAAEPPQPADDGARHVHETGQQDKAAQDGTALASPRRDITAPAPAATGLASLDSHVAAPGAAGPSFASSGTRVAALGAAGSGFPSFRGHVAATGAASEDLADSISGLAFDDDHTNTNYRPPHSNPLPPLQQRRQSVSRNAVPTEDRGDGGDEMREFSEQELEDGFQFYRNVYRPWKRRGGGRRTAGSHADTTD</sequence>
<protein>
    <submittedName>
        <fullName evidence="2">Uncharacterized protein</fullName>
    </submittedName>
</protein>
<dbReference type="EMBL" id="MU842927">
    <property type="protein sequence ID" value="KAK2025868.1"/>
    <property type="molecule type" value="Genomic_DNA"/>
</dbReference>
<feature type="region of interest" description="Disordered" evidence="1">
    <location>
        <begin position="138"/>
        <end position="184"/>
    </location>
</feature>
<name>A0AAD9HBM4_9PEZI</name>
<feature type="compositionally biased region" description="Basic and acidic residues" evidence="1">
    <location>
        <begin position="292"/>
        <end position="306"/>
    </location>
</feature>
<organism evidence="2 3">
    <name type="scientific">Colletotrichum zoysiae</name>
    <dbReference type="NCBI Taxonomy" id="1216348"/>
    <lineage>
        <taxon>Eukaryota</taxon>
        <taxon>Fungi</taxon>
        <taxon>Dikarya</taxon>
        <taxon>Ascomycota</taxon>
        <taxon>Pezizomycotina</taxon>
        <taxon>Sordariomycetes</taxon>
        <taxon>Hypocreomycetidae</taxon>
        <taxon>Glomerellales</taxon>
        <taxon>Glomerellaceae</taxon>
        <taxon>Colletotrichum</taxon>
        <taxon>Colletotrichum graminicola species complex</taxon>
    </lineage>
</organism>
<keyword evidence="3" id="KW-1185">Reference proteome</keyword>
<comment type="caution">
    <text evidence="2">The sequence shown here is derived from an EMBL/GenBank/DDBJ whole genome shotgun (WGS) entry which is preliminary data.</text>
</comment>
<evidence type="ECO:0000256" key="1">
    <source>
        <dbReference type="SAM" id="MobiDB-lite"/>
    </source>
</evidence>
<evidence type="ECO:0000313" key="2">
    <source>
        <dbReference type="EMBL" id="KAK2025868.1"/>
    </source>
</evidence>
<accession>A0AAD9HBM4</accession>
<reference evidence="2" key="1">
    <citation type="submission" date="2021-06" db="EMBL/GenBank/DDBJ databases">
        <title>Comparative genomics, transcriptomics and evolutionary studies reveal genomic signatures of adaptation to plant cell wall in hemibiotrophic fungi.</title>
        <authorList>
            <consortium name="DOE Joint Genome Institute"/>
            <person name="Baroncelli R."/>
            <person name="Diaz J.F."/>
            <person name="Benocci T."/>
            <person name="Peng M."/>
            <person name="Battaglia E."/>
            <person name="Haridas S."/>
            <person name="Andreopoulos W."/>
            <person name="Labutti K."/>
            <person name="Pangilinan J."/>
            <person name="Floch G.L."/>
            <person name="Makela M.R."/>
            <person name="Henrissat B."/>
            <person name="Grigoriev I.V."/>
            <person name="Crouch J.A."/>
            <person name="De Vries R.P."/>
            <person name="Sukno S.A."/>
            <person name="Thon M.R."/>
        </authorList>
    </citation>
    <scope>NUCLEOTIDE SEQUENCE</scope>
    <source>
        <strain evidence="2">MAFF235873</strain>
    </source>
</reference>
<dbReference type="Proteomes" id="UP001232148">
    <property type="component" value="Unassembled WGS sequence"/>
</dbReference>
<evidence type="ECO:0000313" key="3">
    <source>
        <dbReference type="Proteomes" id="UP001232148"/>
    </source>
</evidence>
<dbReference type="AlphaFoldDB" id="A0AAD9HBM4"/>